<dbReference type="OrthoDB" id="2195860at2759"/>
<gene>
    <name evidence="3" type="ordered locus">EROM_071720</name>
</gene>
<keyword evidence="1" id="KW-0175">Coiled coil</keyword>
<dbReference type="HOGENOM" id="CLU_577498_0_0_1"/>
<dbReference type="KEGG" id="ero:EROM_071720"/>
<dbReference type="Proteomes" id="UP000010094">
    <property type="component" value="Chromosome VII"/>
</dbReference>
<feature type="transmembrane region" description="Helical" evidence="2">
    <location>
        <begin position="378"/>
        <end position="401"/>
    </location>
</feature>
<dbReference type="RefSeq" id="XP_009264920.1">
    <property type="nucleotide sequence ID" value="XM_009266645.1"/>
</dbReference>
<feature type="transmembrane region" description="Helical" evidence="2">
    <location>
        <begin position="438"/>
        <end position="458"/>
    </location>
</feature>
<keyword evidence="2" id="KW-1133">Transmembrane helix</keyword>
<protein>
    <submittedName>
        <fullName evidence="3">Uncharacterized protein</fullName>
    </submittedName>
</protein>
<feature type="coiled-coil region" evidence="1">
    <location>
        <begin position="57"/>
        <end position="107"/>
    </location>
</feature>
<dbReference type="EMBL" id="CP003524">
    <property type="protein sequence ID" value="AFN83423.1"/>
    <property type="molecule type" value="Genomic_DNA"/>
</dbReference>
<feature type="transmembrane region" description="Helical" evidence="2">
    <location>
        <begin position="314"/>
        <end position="332"/>
    </location>
</feature>
<evidence type="ECO:0000256" key="2">
    <source>
        <dbReference type="SAM" id="Phobius"/>
    </source>
</evidence>
<dbReference type="Pfam" id="PF07937">
    <property type="entry name" value="DUF1686"/>
    <property type="match status" value="1"/>
</dbReference>
<feature type="transmembrane region" description="Helical" evidence="2">
    <location>
        <begin position="250"/>
        <end position="269"/>
    </location>
</feature>
<evidence type="ECO:0000313" key="3">
    <source>
        <dbReference type="EMBL" id="AFN83423.1"/>
    </source>
</evidence>
<accession>I6ZJK2</accession>
<keyword evidence="2" id="KW-0812">Transmembrane</keyword>
<organism evidence="3 4">
    <name type="scientific">Encephalitozoon romaleae (strain SJ-2008)</name>
    <name type="common">Microsporidian parasite</name>
    <dbReference type="NCBI Taxonomy" id="1178016"/>
    <lineage>
        <taxon>Eukaryota</taxon>
        <taxon>Fungi</taxon>
        <taxon>Fungi incertae sedis</taxon>
        <taxon>Microsporidia</taxon>
        <taxon>Unikaryonidae</taxon>
        <taxon>Encephalitozoon</taxon>
    </lineage>
</organism>
<reference evidence="3 4" key="1">
    <citation type="journal article" date="2012" name="Proc. Natl. Acad. Sci. U.S.A.">
        <title>Gain and loss of multiple functionally related, horizontally transferred genes in the reduced genomes of two microsporidian parasites.</title>
        <authorList>
            <person name="Pombert J.-F."/>
            <person name="Selman M."/>
            <person name="Burki F."/>
            <person name="Bardell F.T."/>
            <person name="Farinelli L."/>
            <person name="Solter L.F."/>
            <person name="Whitman D.W."/>
            <person name="Weiss L.M."/>
            <person name="Corradi N."/>
            <person name="Keeling P.J."/>
        </authorList>
    </citation>
    <scope>NUCLEOTIDE SEQUENCE [LARGE SCALE GENOMIC DNA]</scope>
    <source>
        <strain evidence="3 4">SJ-2008</strain>
    </source>
</reference>
<evidence type="ECO:0000313" key="4">
    <source>
        <dbReference type="Proteomes" id="UP000010094"/>
    </source>
</evidence>
<keyword evidence="2" id="KW-0472">Membrane</keyword>
<evidence type="ECO:0000256" key="1">
    <source>
        <dbReference type="SAM" id="Coils"/>
    </source>
</evidence>
<keyword evidence="4" id="KW-1185">Reference proteome</keyword>
<dbReference type="InterPro" id="IPR012468">
    <property type="entry name" value="DUF1686"/>
</dbReference>
<dbReference type="GeneID" id="20521736"/>
<dbReference type="VEuPathDB" id="MicrosporidiaDB:EROM_071720"/>
<dbReference type="AlphaFoldDB" id="I6ZJK2"/>
<sequence>MNTQKDITDYIQNIEKKLGEIVSSEASKKLLSAEEWFRERKIKTDQRNVDGQFSKVIKSIRNLMKEAKELLESIRNGEFSLYRKDIFNKYNKEIKKVKNALETYKDNICSYRDSKHYCQGKTKVGVSCVDQRKQIASTCLSVAVDLENTFVKPDPDTDISTTQTDVYEFLVQKYLLSNPKSTESQHNSSLSKTEPTYCISEGSIESPPLKRKKSASCISEKIGNPGILKVTESPGIVNGATNFKVFKKDYFLLLFCIISLGLMAFLGITKKVEASEKILGIAKKVAYTISILGPILHGRWILTNEDYNRGIVEVLSKNWNVIGSMFPMLLVLKKDSLRKTFEGKASVESYGAMVGMSVIMMCSQTFSKRDRKIHGRQMNVFVIGNILMGMAYVNNFIALSARSGHNLVLFGHIIFGLILCFMIIIEGGDRMEDTKSKGMEWTVIFQWIMSWIFVIFGFQNLESCYFHYTKNTI</sequence>
<name>I6ZJK2_ENCRO</name>
<feature type="transmembrane region" description="Helical" evidence="2">
    <location>
        <begin position="407"/>
        <end position="426"/>
    </location>
</feature>
<proteinExistence type="predicted"/>